<evidence type="ECO:0000256" key="1">
    <source>
        <dbReference type="SAM" id="MobiDB-lite"/>
    </source>
</evidence>
<dbReference type="InParanoid" id="A0A0D0C327"/>
<name>A0A0D0C327_9AGAM</name>
<dbReference type="HOGENOM" id="CLU_104461_0_0_1"/>
<evidence type="ECO:0000313" key="2">
    <source>
        <dbReference type="EMBL" id="KIK77547.1"/>
    </source>
</evidence>
<feature type="compositionally biased region" description="Polar residues" evidence="1">
    <location>
        <begin position="1"/>
        <end position="11"/>
    </location>
</feature>
<keyword evidence="3" id="KW-1185">Reference proteome</keyword>
<reference evidence="2 3" key="1">
    <citation type="submission" date="2014-04" db="EMBL/GenBank/DDBJ databases">
        <authorList>
            <consortium name="DOE Joint Genome Institute"/>
            <person name="Kuo A."/>
            <person name="Kohler A."/>
            <person name="Jargeat P."/>
            <person name="Nagy L.G."/>
            <person name="Floudas D."/>
            <person name="Copeland A."/>
            <person name="Barry K.W."/>
            <person name="Cichocki N."/>
            <person name="Veneault-Fourrey C."/>
            <person name="LaButti K."/>
            <person name="Lindquist E.A."/>
            <person name="Lipzen A."/>
            <person name="Lundell T."/>
            <person name="Morin E."/>
            <person name="Murat C."/>
            <person name="Sun H."/>
            <person name="Tunlid A."/>
            <person name="Henrissat B."/>
            <person name="Grigoriev I.V."/>
            <person name="Hibbett D.S."/>
            <person name="Martin F."/>
            <person name="Nordberg H.P."/>
            <person name="Cantor M.N."/>
            <person name="Hua S.X."/>
        </authorList>
    </citation>
    <scope>NUCLEOTIDE SEQUENCE [LARGE SCALE GENOMIC DNA]</scope>
    <source>
        <strain evidence="2 3">Ve08.2h10</strain>
    </source>
</reference>
<dbReference type="Proteomes" id="UP000054538">
    <property type="component" value="Unassembled WGS sequence"/>
</dbReference>
<feature type="non-terminal residue" evidence="2">
    <location>
        <position position="177"/>
    </location>
</feature>
<organism evidence="2 3">
    <name type="scientific">Paxillus rubicundulus Ve08.2h10</name>
    <dbReference type="NCBI Taxonomy" id="930991"/>
    <lineage>
        <taxon>Eukaryota</taxon>
        <taxon>Fungi</taxon>
        <taxon>Dikarya</taxon>
        <taxon>Basidiomycota</taxon>
        <taxon>Agaricomycotina</taxon>
        <taxon>Agaricomycetes</taxon>
        <taxon>Agaricomycetidae</taxon>
        <taxon>Boletales</taxon>
        <taxon>Paxilineae</taxon>
        <taxon>Paxillaceae</taxon>
        <taxon>Paxillus</taxon>
    </lineage>
</organism>
<feature type="non-terminal residue" evidence="2">
    <location>
        <position position="1"/>
    </location>
</feature>
<dbReference type="EMBL" id="KN826938">
    <property type="protein sequence ID" value="KIK77547.1"/>
    <property type="molecule type" value="Genomic_DNA"/>
</dbReference>
<reference evidence="3" key="2">
    <citation type="submission" date="2015-01" db="EMBL/GenBank/DDBJ databases">
        <title>Evolutionary Origins and Diversification of the Mycorrhizal Mutualists.</title>
        <authorList>
            <consortium name="DOE Joint Genome Institute"/>
            <consortium name="Mycorrhizal Genomics Consortium"/>
            <person name="Kohler A."/>
            <person name="Kuo A."/>
            <person name="Nagy L.G."/>
            <person name="Floudas D."/>
            <person name="Copeland A."/>
            <person name="Barry K.W."/>
            <person name="Cichocki N."/>
            <person name="Veneault-Fourrey C."/>
            <person name="LaButti K."/>
            <person name="Lindquist E.A."/>
            <person name="Lipzen A."/>
            <person name="Lundell T."/>
            <person name="Morin E."/>
            <person name="Murat C."/>
            <person name="Riley R."/>
            <person name="Ohm R."/>
            <person name="Sun H."/>
            <person name="Tunlid A."/>
            <person name="Henrissat B."/>
            <person name="Grigoriev I.V."/>
            <person name="Hibbett D.S."/>
            <person name="Martin F."/>
        </authorList>
    </citation>
    <scope>NUCLEOTIDE SEQUENCE [LARGE SCALE GENOMIC DNA]</scope>
    <source>
        <strain evidence="3">Ve08.2h10</strain>
    </source>
</reference>
<evidence type="ECO:0000313" key="3">
    <source>
        <dbReference type="Proteomes" id="UP000054538"/>
    </source>
</evidence>
<protein>
    <submittedName>
        <fullName evidence="2">Uncharacterized protein</fullName>
    </submittedName>
</protein>
<sequence>NAFLQQENTVKVPSRPSTPPAIATAAAPPLPTEPVTANLLPSTQYRLSFGLEDDTAPKCILDRVLKASIPVPVKDLFVVSPDFRKQFHDMTMTKWVTTVPTTHINGLSVCMPVVHVNELSGRNLGGIAREYGVCSDDGLIIAHHSLPLCCLEVKVNSTERTINCVLDSGSKIMAMPR</sequence>
<gene>
    <name evidence="2" type="ORF">PAXRUDRAFT_106373</name>
</gene>
<feature type="region of interest" description="Disordered" evidence="1">
    <location>
        <begin position="1"/>
        <end position="28"/>
    </location>
</feature>
<accession>A0A0D0C327</accession>
<dbReference type="STRING" id="930991.A0A0D0C327"/>
<dbReference type="AlphaFoldDB" id="A0A0D0C327"/>
<proteinExistence type="predicted"/>